<proteinExistence type="predicted"/>
<dbReference type="InterPro" id="IPR043917">
    <property type="entry name" value="DUF5753"/>
</dbReference>
<dbReference type="InterPro" id="IPR001387">
    <property type="entry name" value="Cro/C1-type_HTH"/>
</dbReference>
<dbReference type="PROSITE" id="PS50943">
    <property type="entry name" value="HTH_CROC1"/>
    <property type="match status" value="1"/>
</dbReference>
<gene>
    <name evidence="2" type="ORF">TR51_12100</name>
</gene>
<accession>A0A0D0P024</accession>
<evidence type="ECO:0000259" key="1">
    <source>
        <dbReference type="PROSITE" id="PS50943"/>
    </source>
</evidence>
<dbReference type="RefSeq" id="WP_043910702.1">
    <property type="nucleotide sequence ID" value="NZ_JXZB01000002.1"/>
</dbReference>
<keyword evidence="3" id="KW-1185">Reference proteome</keyword>
<evidence type="ECO:0000313" key="2">
    <source>
        <dbReference type="EMBL" id="KIQ64851.1"/>
    </source>
</evidence>
<dbReference type="PATRIC" id="fig|2064.6.peg.2600"/>
<reference evidence="2 3" key="1">
    <citation type="submission" date="2015-02" db="EMBL/GenBank/DDBJ databases">
        <title>Draft genome sequence of Kitasatospora griseola MF730-N6, a bafilomycin, terpentecin and satosporin producer.</title>
        <authorList>
            <person name="Arens J.C."/>
            <person name="Haltli B."/>
            <person name="Kerr R.G."/>
        </authorList>
    </citation>
    <scope>NUCLEOTIDE SEQUENCE [LARGE SCALE GENOMIC DNA]</scope>
    <source>
        <strain evidence="2 3">MF730-N6</strain>
    </source>
</reference>
<dbReference type="EMBL" id="JXZB01000002">
    <property type="protein sequence ID" value="KIQ64851.1"/>
    <property type="molecule type" value="Genomic_DNA"/>
</dbReference>
<name>A0A0D0P024_KITGR</name>
<dbReference type="Pfam" id="PF19054">
    <property type="entry name" value="DUF5753"/>
    <property type="match status" value="1"/>
</dbReference>
<organism evidence="2 3">
    <name type="scientific">Kitasatospora griseola</name>
    <name type="common">Streptomyces griseolosporeus</name>
    <dbReference type="NCBI Taxonomy" id="2064"/>
    <lineage>
        <taxon>Bacteria</taxon>
        <taxon>Bacillati</taxon>
        <taxon>Actinomycetota</taxon>
        <taxon>Actinomycetes</taxon>
        <taxon>Kitasatosporales</taxon>
        <taxon>Streptomycetaceae</taxon>
        <taxon>Kitasatospora</taxon>
    </lineage>
</organism>
<comment type="caution">
    <text evidence="2">The sequence shown here is derived from an EMBL/GenBank/DDBJ whole genome shotgun (WGS) entry which is preliminary data.</text>
</comment>
<dbReference type="STRING" id="2064.TR51_12100"/>
<protein>
    <recommendedName>
        <fullName evidence="1">HTH cro/C1-type domain-containing protein</fullName>
    </recommendedName>
</protein>
<dbReference type="SUPFAM" id="SSF47413">
    <property type="entry name" value="lambda repressor-like DNA-binding domains"/>
    <property type="match status" value="1"/>
</dbReference>
<dbReference type="SMART" id="SM00530">
    <property type="entry name" value="HTH_XRE"/>
    <property type="match status" value="1"/>
</dbReference>
<evidence type="ECO:0000313" key="3">
    <source>
        <dbReference type="Proteomes" id="UP000032066"/>
    </source>
</evidence>
<dbReference type="CDD" id="cd00093">
    <property type="entry name" value="HTH_XRE"/>
    <property type="match status" value="1"/>
</dbReference>
<dbReference type="InterPro" id="IPR010982">
    <property type="entry name" value="Lambda_DNA-bd_dom_sf"/>
</dbReference>
<dbReference type="AlphaFoldDB" id="A0A0D0P024"/>
<sequence length="277" mass="31094">MGWQEREVDPSRSARHFYGAETRRRRTEVGWSLARLSTEVHFSQSTLSRVENGDIRVPAGLSEELDRAFGTDGLFRRLLPLALREDHPAKYHEILATADTAVADESYSPGIHGLLQTSAYARRILRTGIPYAPEADVEERVRARLGRQLRLHNTRACRYWFILDEAAIRRAIGEPAEMAEQLLAILDAAALPHVVVQVIPFAAGVHSETSSLWLLELPDGRQIAYEESSRAGTIFEEAQDVAERRRLYDLLRAQALSPRESELLIRSALEGLTSDAS</sequence>
<dbReference type="Pfam" id="PF13560">
    <property type="entry name" value="HTH_31"/>
    <property type="match status" value="1"/>
</dbReference>
<feature type="domain" description="HTH cro/C1-type" evidence="1">
    <location>
        <begin position="23"/>
        <end position="74"/>
    </location>
</feature>
<dbReference type="Gene3D" id="1.10.260.40">
    <property type="entry name" value="lambda repressor-like DNA-binding domains"/>
    <property type="match status" value="1"/>
</dbReference>
<dbReference type="GO" id="GO:0003677">
    <property type="term" value="F:DNA binding"/>
    <property type="evidence" value="ECO:0007669"/>
    <property type="project" value="InterPro"/>
</dbReference>
<dbReference type="OrthoDB" id="2897536at2"/>
<dbReference type="Proteomes" id="UP000032066">
    <property type="component" value="Unassembled WGS sequence"/>
</dbReference>